<dbReference type="PANTHER" id="PTHR13817:SF166">
    <property type="entry name" value="NEURONAL IGCAM-RELATED"/>
    <property type="match status" value="1"/>
</dbReference>
<evidence type="ECO:0000313" key="4">
    <source>
        <dbReference type="EMBL" id="OLQ13940.1"/>
    </source>
</evidence>
<gene>
    <name evidence="4" type="ORF">AK812_SmicGene1921</name>
</gene>
<organism evidence="4 5">
    <name type="scientific">Symbiodinium microadriaticum</name>
    <name type="common">Dinoflagellate</name>
    <name type="synonym">Zooxanthella microadriatica</name>
    <dbReference type="NCBI Taxonomy" id="2951"/>
    <lineage>
        <taxon>Eukaryota</taxon>
        <taxon>Sar</taxon>
        <taxon>Alveolata</taxon>
        <taxon>Dinophyceae</taxon>
        <taxon>Suessiales</taxon>
        <taxon>Symbiodiniaceae</taxon>
        <taxon>Symbiodinium</taxon>
    </lineage>
</organism>
<dbReference type="InterPro" id="IPR003961">
    <property type="entry name" value="FN3_dom"/>
</dbReference>
<feature type="compositionally biased region" description="Low complexity" evidence="2">
    <location>
        <begin position="1101"/>
        <end position="1115"/>
    </location>
</feature>
<dbReference type="Proteomes" id="UP000186817">
    <property type="component" value="Unassembled WGS sequence"/>
</dbReference>
<evidence type="ECO:0000256" key="1">
    <source>
        <dbReference type="ARBA" id="ARBA00022737"/>
    </source>
</evidence>
<protein>
    <recommendedName>
        <fullName evidence="3">Fibronectin type-III domain-containing protein</fullName>
    </recommendedName>
</protein>
<name>A0A1Q9F2M3_SYMMI</name>
<dbReference type="InterPro" id="IPR050964">
    <property type="entry name" value="Striated_Muscle_Regulatory"/>
</dbReference>
<dbReference type="InterPro" id="IPR036116">
    <property type="entry name" value="FN3_sf"/>
</dbReference>
<evidence type="ECO:0000313" key="5">
    <source>
        <dbReference type="Proteomes" id="UP000186817"/>
    </source>
</evidence>
<dbReference type="SMART" id="SM00060">
    <property type="entry name" value="FN3"/>
    <property type="match status" value="3"/>
</dbReference>
<feature type="region of interest" description="Disordered" evidence="2">
    <location>
        <begin position="660"/>
        <end position="691"/>
    </location>
</feature>
<dbReference type="InterPro" id="IPR013783">
    <property type="entry name" value="Ig-like_fold"/>
</dbReference>
<keyword evidence="1" id="KW-0677">Repeat</keyword>
<comment type="caution">
    <text evidence="4">The sequence shown here is derived from an EMBL/GenBank/DDBJ whole genome shotgun (WGS) entry which is preliminary data.</text>
</comment>
<dbReference type="AlphaFoldDB" id="A0A1Q9F2M3"/>
<proteinExistence type="predicted"/>
<dbReference type="PROSITE" id="PS50853">
    <property type="entry name" value="FN3"/>
    <property type="match status" value="2"/>
</dbReference>
<feature type="domain" description="Fibronectin type-III" evidence="3">
    <location>
        <begin position="454"/>
        <end position="562"/>
    </location>
</feature>
<dbReference type="Gene3D" id="2.60.40.10">
    <property type="entry name" value="Immunoglobulins"/>
    <property type="match status" value="2"/>
</dbReference>
<evidence type="ECO:0000259" key="3">
    <source>
        <dbReference type="PROSITE" id="PS50853"/>
    </source>
</evidence>
<reference evidence="4 5" key="1">
    <citation type="submission" date="2016-02" db="EMBL/GenBank/DDBJ databases">
        <title>Genome analysis of coral dinoflagellate symbionts highlights evolutionary adaptations to a symbiotic lifestyle.</title>
        <authorList>
            <person name="Aranda M."/>
            <person name="Li Y."/>
            <person name="Liew Y.J."/>
            <person name="Baumgarten S."/>
            <person name="Simakov O."/>
            <person name="Wilson M."/>
            <person name="Piel J."/>
            <person name="Ashoor H."/>
            <person name="Bougouffa S."/>
            <person name="Bajic V.B."/>
            <person name="Ryu T."/>
            <person name="Ravasi T."/>
            <person name="Bayer T."/>
            <person name="Micklem G."/>
            <person name="Kim H."/>
            <person name="Bhak J."/>
            <person name="Lajeunesse T.C."/>
            <person name="Voolstra C.R."/>
        </authorList>
    </citation>
    <scope>NUCLEOTIDE SEQUENCE [LARGE SCALE GENOMIC DNA]</scope>
    <source>
        <strain evidence="4 5">CCMP2467</strain>
    </source>
</reference>
<feature type="domain" description="Fibronectin type-III" evidence="3">
    <location>
        <begin position="55"/>
        <end position="165"/>
    </location>
</feature>
<dbReference type="SUPFAM" id="SSF49265">
    <property type="entry name" value="Fibronectin type III"/>
    <property type="match status" value="2"/>
</dbReference>
<dbReference type="CDD" id="cd00063">
    <property type="entry name" value="FN3"/>
    <property type="match status" value="2"/>
</dbReference>
<dbReference type="OrthoDB" id="428940at2759"/>
<dbReference type="EMBL" id="LSRX01000021">
    <property type="protein sequence ID" value="OLQ13940.1"/>
    <property type="molecule type" value="Genomic_DNA"/>
</dbReference>
<dbReference type="PANTHER" id="PTHR13817">
    <property type="entry name" value="TITIN"/>
    <property type="match status" value="1"/>
</dbReference>
<feature type="region of interest" description="Disordered" evidence="2">
    <location>
        <begin position="1095"/>
        <end position="1115"/>
    </location>
</feature>
<evidence type="ECO:0000256" key="2">
    <source>
        <dbReference type="SAM" id="MobiDB-lite"/>
    </source>
</evidence>
<sequence>MQPVICAERGVNSLTLEVSPGDAETKYSLRVVPPKKAGTIWSLHCECSTLGRPERSNPPRCIGRWPDKLRIEWKVRTPVGAPILECQVQQCSQEVFSVWQDVALLEDVAVSESKNGKPSDREETWSAAVPNLKAATSYHFRVKACNTVGWCADFSDEEIFRTSEPPEPPVKLKLVSRQPAKVEVEFEFLDADGCPVSHIEPEFCLKPESTNITGVIPGESADGFSNILDAATWWWQTPQHFQLSLQARIRNTPQVATMSDARRLQPAVPVSHRSLWRADPQTGAVANTGSRRRAGHRVQRRTWRARAAGLSTETDFRATWAHVGGRSHVRIEFRVPLNYGQEEHISEVRVEQAGMLVWTELPSQSLEFECLDKVDSYSTEPTAEDIDLGPFWNAELKLRAFAVVVRGLEPNCHYTLRLDVANEVGWSRFKSDPFSCHTVCRPHVPKLREGPHSVPYELRVSWDQRDPLGGAVLEWEAQICESSLFTLFSSWTAAKDFLILRQPTLHDMVCEDEELAINTTWEASFGCLKPAVEYVMRLRTGNIAGWSEWSEPLQAVTACPPSISRCSLVQVPANMPGSQPDWIVDILVDERGSRAFLCAVDFSCTLRDATFVDAKSTLSSSTVARHIINGSWRARFPGNLLPAGSQKVSVSATAANDAGWSASVRKSSEDTDGQTKTLSWDMPSSSTSPSALPAVAELGHSLKAFLAMMEEKLCDMASTMQASHQRMHNPWTTEQLQRLSHRAERIDLALETLRSLQAARGKPERCESWLASCGERLAYKNQVIDKERAAAKVRVIHHMPLWEDFSQDGCATAGLLKDFELLLEGCMWLEHVRNMQLDPLWTRLCHMSGDGKQSQTVESAGQHPARVVRLWAEKREAWAGRFDAQLVSVTKQALTTAGQLLATARSLPTDAVRTTGFLRSALVRTNKTEHTPDVHTNTGLACLELSFCTQLREQTLLGLTALKNLRTSADQQFRKLNRALQLLAVASTHTEHDGSGAPEGGAHSFPEVSVTDKLSQTALGLILTMVMPVPGTVELGVVSIGALWLQGDSAGKHLVVEHSPGPDFDPFGRFQQQPRPSALKLLANWTQEPQDLLDATSAQTSDAPPSSSESMPATASSLQLQPGTVLVHNAASRMITEAHPMVRLVSQAVVRGFGAVAGNTWQADSVEVAVAVPPADVAIVPLPSMEDSSFELEFTYGFGGERPLGRVPARAGMAVSFVCLDDEIHIDNIDQVEEPAAPNLASPVAAPSRVRVSTIRASNKASSTAVEE</sequence>
<accession>A0A1Q9F2M3</accession>
<keyword evidence="5" id="KW-1185">Reference proteome</keyword>